<dbReference type="AlphaFoldDB" id="A0A498KRX5"/>
<keyword evidence="3" id="KW-1185">Reference proteome</keyword>
<name>A0A498KRX5_MALDO</name>
<accession>A0A498KRX5</accession>
<dbReference type="Proteomes" id="UP000290289">
    <property type="component" value="Chromosome 1"/>
</dbReference>
<organism evidence="2 3">
    <name type="scientific">Malus domestica</name>
    <name type="common">Apple</name>
    <name type="synonym">Pyrus malus</name>
    <dbReference type="NCBI Taxonomy" id="3750"/>
    <lineage>
        <taxon>Eukaryota</taxon>
        <taxon>Viridiplantae</taxon>
        <taxon>Streptophyta</taxon>
        <taxon>Embryophyta</taxon>
        <taxon>Tracheophyta</taxon>
        <taxon>Spermatophyta</taxon>
        <taxon>Magnoliopsida</taxon>
        <taxon>eudicotyledons</taxon>
        <taxon>Gunneridae</taxon>
        <taxon>Pentapetalae</taxon>
        <taxon>rosids</taxon>
        <taxon>fabids</taxon>
        <taxon>Rosales</taxon>
        <taxon>Rosaceae</taxon>
        <taxon>Amygdaloideae</taxon>
        <taxon>Maleae</taxon>
        <taxon>Malus</taxon>
    </lineage>
</organism>
<comment type="caution">
    <text evidence="2">The sequence shown here is derived from an EMBL/GenBank/DDBJ whole genome shotgun (WGS) entry which is preliminary data.</text>
</comment>
<proteinExistence type="predicted"/>
<reference evidence="2 3" key="1">
    <citation type="submission" date="2018-10" db="EMBL/GenBank/DDBJ databases">
        <title>A high-quality apple genome assembly.</title>
        <authorList>
            <person name="Hu J."/>
        </authorList>
    </citation>
    <scope>NUCLEOTIDE SEQUENCE [LARGE SCALE GENOMIC DNA]</scope>
    <source>
        <strain evidence="3">cv. HFTH1</strain>
        <tissue evidence="2">Young leaf</tissue>
    </source>
</reference>
<evidence type="ECO:0000313" key="3">
    <source>
        <dbReference type="Proteomes" id="UP000290289"/>
    </source>
</evidence>
<gene>
    <name evidence="2" type="ORF">DVH24_009824</name>
</gene>
<feature type="compositionally biased region" description="Basic and acidic residues" evidence="1">
    <location>
        <begin position="33"/>
        <end position="47"/>
    </location>
</feature>
<dbReference type="EMBL" id="RDQH01000327">
    <property type="protein sequence ID" value="RXI07793.1"/>
    <property type="molecule type" value="Genomic_DNA"/>
</dbReference>
<evidence type="ECO:0000313" key="2">
    <source>
        <dbReference type="EMBL" id="RXI07793.1"/>
    </source>
</evidence>
<sequence length="116" mass="12924">MVGGGKYEMGDFLWLMLVVGNMRFEILEDDDPGEAKQLARDRARREEEEAGLSKSHGLGRASLRTFKEASSPHESPLVPLNLVPAPIKHGTVVQSSPVPFNEAKQTHPEYTIYNFT</sequence>
<feature type="region of interest" description="Disordered" evidence="1">
    <location>
        <begin position="29"/>
        <end position="77"/>
    </location>
</feature>
<evidence type="ECO:0000256" key="1">
    <source>
        <dbReference type="SAM" id="MobiDB-lite"/>
    </source>
</evidence>
<protein>
    <submittedName>
        <fullName evidence="2">Uncharacterized protein</fullName>
    </submittedName>
</protein>